<dbReference type="InterPro" id="IPR007658">
    <property type="entry name" value="DUF594"/>
</dbReference>
<dbReference type="Pfam" id="PF04578">
    <property type="entry name" value="DUF594"/>
    <property type="match status" value="1"/>
</dbReference>
<dbReference type="EMBL" id="BPVZ01000140">
    <property type="protein sequence ID" value="GKV40228.1"/>
    <property type="molecule type" value="Genomic_DNA"/>
</dbReference>
<accession>A0AAV5LST7</accession>
<dbReference type="Proteomes" id="UP001054252">
    <property type="component" value="Unassembled WGS sequence"/>
</dbReference>
<proteinExistence type="predicted"/>
<comment type="caution">
    <text evidence="1">The sequence shown here is derived from an EMBL/GenBank/DDBJ whole genome shotgun (WGS) entry which is preliminary data.</text>
</comment>
<reference evidence="1 2" key="1">
    <citation type="journal article" date="2021" name="Commun. Biol.">
        <title>The genome of Shorea leprosula (Dipterocarpaceae) highlights the ecological relevance of drought in aseasonal tropical rainforests.</title>
        <authorList>
            <person name="Ng K.K.S."/>
            <person name="Kobayashi M.J."/>
            <person name="Fawcett J.A."/>
            <person name="Hatakeyama M."/>
            <person name="Paape T."/>
            <person name="Ng C.H."/>
            <person name="Ang C.C."/>
            <person name="Tnah L.H."/>
            <person name="Lee C.T."/>
            <person name="Nishiyama T."/>
            <person name="Sese J."/>
            <person name="O'Brien M.J."/>
            <person name="Copetti D."/>
            <person name="Mohd Noor M.I."/>
            <person name="Ong R.C."/>
            <person name="Putra M."/>
            <person name="Sireger I.Z."/>
            <person name="Indrioko S."/>
            <person name="Kosugi Y."/>
            <person name="Izuno A."/>
            <person name="Isagi Y."/>
            <person name="Lee S.L."/>
            <person name="Shimizu K.K."/>
        </authorList>
    </citation>
    <scope>NUCLEOTIDE SEQUENCE [LARGE SCALE GENOMIC DNA]</scope>
    <source>
        <strain evidence="1">214</strain>
    </source>
</reference>
<evidence type="ECO:0000313" key="1">
    <source>
        <dbReference type="EMBL" id="GKV40228.1"/>
    </source>
</evidence>
<gene>
    <name evidence="1" type="ORF">SLEP1_g47895</name>
</gene>
<name>A0AAV5LST7_9ROSI</name>
<sequence length="71" mass="8169">MFSSPQIARNVWVELICYAAANCKPNVHAQQPSKGGELLTFIWLCMSHLDAEGAFPFYRIRKIRQMQQGRN</sequence>
<keyword evidence="2" id="KW-1185">Reference proteome</keyword>
<organism evidence="1 2">
    <name type="scientific">Rubroshorea leprosula</name>
    <dbReference type="NCBI Taxonomy" id="152421"/>
    <lineage>
        <taxon>Eukaryota</taxon>
        <taxon>Viridiplantae</taxon>
        <taxon>Streptophyta</taxon>
        <taxon>Embryophyta</taxon>
        <taxon>Tracheophyta</taxon>
        <taxon>Spermatophyta</taxon>
        <taxon>Magnoliopsida</taxon>
        <taxon>eudicotyledons</taxon>
        <taxon>Gunneridae</taxon>
        <taxon>Pentapetalae</taxon>
        <taxon>rosids</taxon>
        <taxon>malvids</taxon>
        <taxon>Malvales</taxon>
        <taxon>Dipterocarpaceae</taxon>
        <taxon>Rubroshorea</taxon>
    </lineage>
</organism>
<evidence type="ECO:0000313" key="2">
    <source>
        <dbReference type="Proteomes" id="UP001054252"/>
    </source>
</evidence>
<dbReference type="AlphaFoldDB" id="A0AAV5LST7"/>
<dbReference type="PANTHER" id="PTHR31325">
    <property type="entry name" value="OS01G0798800 PROTEIN-RELATED"/>
    <property type="match status" value="1"/>
</dbReference>
<protein>
    <submittedName>
        <fullName evidence="1">Uncharacterized protein</fullName>
    </submittedName>
</protein>